<dbReference type="GO" id="GO:0005886">
    <property type="term" value="C:plasma membrane"/>
    <property type="evidence" value="ECO:0007669"/>
    <property type="project" value="UniProtKB-SubCell"/>
</dbReference>
<dbReference type="Pfam" id="PF00664">
    <property type="entry name" value="ABC_membrane"/>
    <property type="match status" value="1"/>
</dbReference>
<evidence type="ECO:0000256" key="9">
    <source>
        <dbReference type="SAM" id="Phobius"/>
    </source>
</evidence>
<dbReference type="Proteomes" id="UP000673975">
    <property type="component" value="Unassembled WGS sequence"/>
</dbReference>
<feature type="transmembrane region" description="Helical" evidence="9">
    <location>
        <begin position="56"/>
        <end position="73"/>
    </location>
</feature>
<feature type="domain" description="ABC transmembrane type-1" evidence="11">
    <location>
        <begin position="21"/>
        <end position="303"/>
    </location>
</feature>
<gene>
    <name evidence="12" type="primary">cydC</name>
    <name evidence="12" type="ORF">NATSA_07010</name>
</gene>
<reference evidence="12" key="1">
    <citation type="submission" date="2021-02" db="EMBL/GenBank/DDBJ databases">
        <title>Natronogracilivirga saccharolytica gen. nov. sp. nov. a new anaerobic, haloalkiliphilic carbohydrate-fermenting bacterium from soda lake and proposing of Cyclonatronumiaceae fam. nov. in the phylum Balneolaeota.</title>
        <authorList>
            <person name="Zhilina T.N."/>
            <person name="Sorokin D.Y."/>
            <person name="Zavarzina D.G."/>
            <person name="Toshchakov S.V."/>
            <person name="Kublanov I.V."/>
        </authorList>
    </citation>
    <scope>NUCLEOTIDE SEQUENCE</scope>
    <source>
        <strain evidence="12">Z-1702</strain>
    </source>
</reference>
<keyword evidence="7 9" id="KW-1133">Transmembrane helix</keyword>
<dbReference type="Gene3D" id="3.40.50.300">
    <property type="entry name" value="P-loop containing nucleotide triphosphate hydrolases"/>
    <property type="match status" value="1"/>
</dbReference>
<dbReference type="InterPro" id="IPR017871">
    <property type="entry name" value="ABC_transporter-like_CS"/>
</dbReference>
<keyword evidence="4 9" id="KW-0812">Transmembrane</keyword>
<protein>
    <submittedName>
        <fullName evidence="12">Thiol reductant ABC exporter subunit CydC</fullName>
    </submittedName>
</protein>
<proteinExistence type="predicted"/>
<keyword evidence="2" id="KW-0813">Transport</keyword>
<dbReference type="InterPro" id="IPR003439">
    <property type="entry name" value="ABC_transporter-like_ATP-bd"/>
</dbReference>
<keyword evidence="13" id="KW-1185">Reference proteome</keyword>
<dbReference type="GO" id="GO:0045454">
    <property type="term" value="P:cell redox homeostasis"/>
    <property type="evidence" value="ECO:0007669"/>
    <property type="project" value="InterPro"/>
</dbReference>
<name>A0A8J7UVC4_9BACT</name>
<dbReference type="AlphaFoldDB" id="A0A8J7UVC4"/>
<dbReference type="FunFam" id="3.40.50.300:FF:000221">
    <property type="entry name" value="Multidrug ABC transporter ATP-binding protein"/>
    <property type="match status" value="1"/>
</dbReference>
<keyword evidence="5" id="KW-0547">Nucleotide-binding</keyword>
<evidence type="ECO:0000313" key="12">
    <source>
        <dbReference type="EMBL" id="MBP3192406.1"/>
    </source>
</evidence>
<evidence type="ECO:0000256" key="5">
    <source>
        <dbReference type="ARBA" id="ARBA00022741"/>
    </source>
</evidence>
<feature type="transmembrane region" description="Helical" evidence="9">
    <location>
        <begin position="21"/>
        <end position="44"/>
    </location>
</feature>
<feature type="domain" description="ABC transporter" evidence="10">
    <location>
        <begin position="351"/>
        <end position="584"/>
    </location>
</feature>
<evidence type="ECO:0000256" key="7">
    <source>
        <dbReference type="ARBA" id="ARBA00022989"/>
    </source>
</evidence>
<dbReference type="GO" id="GO:0016887">
    <property type="term" value="F:ATP hydrolysis activity"/>
    <property type="evidence" value="ECO:0007669"/>
    <property type="project" value="InterPro"/>
</dbReference>
<dbReference type="SUPFAM" id="SSF52540">
    <property type="entry name" value="P-loop containing nucleoside triphosphate hydrolases"/>
    <property type="match status" value="1"/>
</dbReference>
<dbReference type="SUPFAM" id="SSF90123">
    <property type="entry name" value="ABC transporter transmembrane region"/>
    <property type="match status" value="1"/>
</dbReference>
<dbReference type="GO" id="GO:0034775">
    <property type="term" value="P:glutathione transmembrane transport"/>
    <property type="evidence" value="ECO:0007669"/>
    <property type="project" value="InterPro"/>
</dbReference>
<dbReference type="InterPro" id="IPR027417">
    <property type="entry name" value="P-loop_NTPase"/>
</dbReference>
<comment type="subcellular location">
    <subcellularLocation>
        <location evidence="1">Cell membrane</location>
        <topology evidence="1">Multi-pass membrane protein</topology>
    </subcellularLocation>
</comment>
<sequence>MYRSFIHLSQFLRPYSWRITAAVLLGIGTMLAGVGLLASSGYLISAAALQPPILDLLVVIVAVRFFGISRAVLRYGERLLSHDITFRLLMIIRSSFFRMISLLPASGLHAYQSGSLLSSITSDVDELQNFYIRVFTPVIVACFVSMIAWYFLYQFSPPASWFTLFFLVINGAAVPLVIRYLARGYGRKQTELRSRMHQLMVEHAQGLNEIRLYGIKDEFDRRLSVLTSQLAGLEKRQARITGLQDSLYNWNMFLAAGLALLFTTPLVLEGTLSGVMLALVILAVMASFEATQNLGTAFQYHESTEKAAENLKSLTRSAGGTESGSVAGKNDHIGQYGAIPAVPAGQKSGPVIFDAVRFGYGSAVVLDGVGFRIEQGGKAAVVGPTGSGKSTLINLLTKFYEPDCGHISIGGIKLSSVSPDIVRQMLSVVDQHTYIFNDSLRNNLNLAGSDYSDQEIRQVLSEAQLDQWYSQLPEGLDTIIGEHGKSVSGGERQRIAIARALLKKAPVWILDEPTANLDTITEKKIVQTIRRVAEKKMVLWVTHRLEQMDYFDRILVMEEGRITQRGNHQQLKNRDGWYRSMLHIESDRLVTDA</sequence>
<feature type="transmembrane region" description="Helical" evidence="9">
    <location>
        <begin position="247"/>
        <end position="268"/>
    </location>
</feature>
<evidence type="ECO:0000256" key="6">
    <source>
        <dbReference type="ARBA" id="ARBA00022840"/>
    </source>
</evidence>
<dbReference type="InterPro" id="IPR003593">
    <property type="entry name" value="AAA+_ATPase"/>
</dbReference>
<dbReference type="RefSeq" id="WP_210511306.1">
    <property type="nucleotide sequence ID" value="NZ_JAFIDN010000004.1"/>
</dbReference>
<dbReference type="NCBIfam" id="TIGR02868">
    <property type="entry name" value="CydC"/>
    <property type="match status" value="1"/>
</dbReference>
<organism evidence="12 13">
    <name type="scientific">Natronogracilivirga saccharolytica</name>
    <dbReference type="NCBI Taxonomy" id="2812953"/>
    <lineage>
        <taxon>Bacteria</taxon>
        <taxon>Pseudomonadati</taxon>
        <taxon>Balneolota</taxon>
        <taxon>Balneolia</taxon>
        <taxon>Balneolales</taxon>
        <taxon>Cyclonatronaceae</taxon>
        <taxon>Natronogracilivirga</taxon>
    </lineage>
</organism>
<evidence type="ECO:0000256" key="1">
    <source>
        <dbReference type="ARBA" id="ARBA00004651"/>
    </source>
</evidence>
<evidence type="ECO:0000256" key="8">
    <source>
        <dbReference type="ARBA" id="ARBA00023136"/>
    </source>
</evidence>
<dbReference type="InterPro" id="IPR036640">
    <property type="entry name" value="ABC1_TM_sf"/>
</dbReference>
<dbReference type="InterPro" id="IPR039421">
    <property type="entry name" value="Type_1_exporter"/>
</dbReference>
<dbReference type="PANTHER" id="PTHR43394">
    <property type="entry name" value="ATP-DEPENDENT PERMEASE MDL1, MITOCHONDRIAL"/>
    <property type="match status" value="1"/>
</dbReference>
<feature type="transmembrane region" description="Helical" evidence="9">
    <location>
        <begin position="130"/>
        <end position="153"/>
    </location>
</feature>
<evidence type="ECO:0000256" key="4">
    <source>
        <dbReference type="ARBA" id="ARBA00022692"/>
    </source>
</evidence>
<keyword evidence="8 9" id="KW-0472">Membrane</keyword>
<dbReference type="Gene3D" id="1.20.1560.10">
    <property type="entry name" value="ABC transporter type 1, transmembrane domain"/>
    <property type="match status" value="1"/>
</dbReference>
<dbReference type="EMBL" id="JAFIDN010000004">
    <property type="protein sequence ID" value="MBP3192406.1"/>
    <property type="molecule type" value="Genomic_DNA"/>
</dbReference>
<dbReference type="GO" id="GO:0005524">
    <property type="term" value="F:ATP binding"/>
    <property type="evidence" value="ECO:0007669"/>
    <property type="project" value="UniProtKB-KW"/>
</dbReference>
<dbReference type="SMART" id="SM00382">
    <property type="entry name" value="AAA"/>
    <property type="match status" value="1"/>
</dbReference>
<dbReference type="PROSITE" id="PS50929">
    <property type="entry name" value="ABC_TM1F"/>
    <property type="match status" value="1"/>
</dbReference>
<evidence type="ECO:0000259" key="10">
    <source>
        <dbReference type="PROSITE" id="PS50893"/>
    </source>
</evidence>
<dbReference type="PROSITE" id="PS00211">
    <property type="entry name" value="ABC_TRANSPORTER_1"/>
    <property type="match status" value="1"/>
</dbReference>
<feature type="transmembrane region" description="Helical" evidence="9">
    <location>
        <begin position="159"/>
        <end position="182"/>
    </location>
</feature>
<keyword evidence="6" id="KW-0067">ATP-binding</keyword>
<dbReference type="Pfam" id="PF00005">
    <property type="entry name" value="ABC_tran"/>
    <property type="match status" value="1"/>
</dbReference>
<dbReference type="InterPro" id="IPR011527">
    <property type="entry name" value="ABC1_TM_dom"/>
</dbReference>
<evidence type="ECO:0000313" key="13">
    <source>
        <dbReference type="Proteomes" id="UP000673975"/>
    </source>
</evidence>
<dbReference type="PANTHER" id="PTHR43394:SF1">
    <property type="entry name" value="ATP-BINDING CASSETTE SUB-FAMILY B MEMBER 10, MITOCHONDRIAL"/>
    <property type="match status" value="1"/>
</dbReference>
<evidence type="ECO:0000256" key="3">
    <source>
        <dbReference type="ARBA" id="ARBA00022475"/>
    </source>
</evidence>
<keyword evidence="3" id="KW-1003">Cell membrane</keyword>
<dbReference type="GO" id="GO:0015421">
    <property type="term" value="F:ABC-type oligopeptide transporter activity"/>
    <property type="evidence" value="ECO:0007669"/>
    <property type="project" value="TreeGrafter"/>
</dbReference>
<evidence type="ECO:0000256" key="2">
    <source>
        <dbReference type="ARBA" id="ARBA00022448"/>
    </source>
</evidence>
<evidence type="ECO:0000259" key="11">
    <source>
        <dbReference type="PROSITE" id="PS50929"/>
    </source>
</evidence>
<dbReference type="InterPro" id="IPR014223">
    <property type="entry name" value="ABC_CydC/D"/>
</dbReference>
<comment type="caution">
    <text evidence="12">The sequence shown here is derived from an EMBL/GenBank/DDBJ whole genome shotgun (WGS) entry which is preliminary data.</text>
</comment>
<accession>A0A8J7UVC4</accession>
<dbReference type="PROSITE" id="PS50893">
    <property type="entry name" value="ABC_TRANSPORTER_2"/>
    <property type="match status" value="1"/>
</dbReference>